<keyword evidence="13" id="KW-0408">Iron</keyword>
<evidence type="ECO:0000256" key="10">
    <source>
        <dbReference type="ARBA" id="ARBA00023125"/>
    </source>
</evidence>
<dbReference type="InterPro" id="IPR036388">
    <property type="entry name" value="WH-like_DNA-bd_sf"/>
</dbReference>
<evidence type="ECO:0000256" key="8">
    <source>
        <dbReference type="ARBA" id="ARBA00022833"/>
    </source>
</evidence>
<keyword evidence="5" id="KW-0963">Cytoplasm</keyword>
<comment type="subunit">
    <text evidence="3">Homodimer.</text>
</comment>
<dbReference type="InterPro" id="IPR036390">
    <property type="entry name" value="WH_DNA-bd_sf"/>
</dbReference>
<dbReference type="EMBL" id="WWNE01000006">
    <property type="protein sequence ID" value="NBG66060.1"/>
    <property type="molecule type" value="Genomic_DNA"/>
</dbReference>
<accession>A0A6N9NLE5</accession>
<comment type="caution">
    <text evidence="14">The sequence shown here is derived from an EMBL/GenBank/DDBJ whole genome shotgun (WGS) entry which is preliminary data.</text>
</comment>
<evidence type="ECO:0000256" key="6">
    <source>
        <dbReference type="ARBA" id="ARBA00022491"/>
    </source>
</evidence>
<dbReference type="Gene3D" id="3.30.1490.190">
    <property type="match status" value="1"/>
</dbReference>
<evidence type="ECO:0000256" key="4">
    <source>
        <dbReference type="ARBA" id="ARBA00020910"/>
    </source>
</evidence>
<evidence type="ECO:0000256" key="2">
    <source>
        <dbReference type="ARBA" id="ARBA00007957"/>
    </source>
</evidence>
<protein>
    <recommendedName>
        <fullName evidence="4">Ferric uptake regulation protein</fullName>
    </recommendedName>
</protein>
<keyword evidence="7 12" id="KW-0479">Metal-binding</keyword>
<comment type="cofactor">
    <cofactor evidence="13">
        <name>Mn(2+)</name>
        <dbReference type="ChEBI" id="CHEBI:29035"/>
    </cofactor>
    <cofactor evidence="13">
        <name>Fe(2+)</name>
        <dbReference type="ChEBI" id="CHEBI:29033"/>
    </cofactor>
    <text evidence="13">Binds 1 Mn(2+) or Fe(2+) ion per subunit.</text>
</comment>
<keyword evidence="8 12" id="KW-0862">Zinc</keyword>
<evidence type="ECO:0000256" key="11">
    <source>
        <dbReference type="ARBA" id="ARBA00023163"/>
    </source>
</evidence>
<gene>
    <name evidence="14" type="ORF">GQN54_08005</name>
</gene>
<keyword evidence="6" id="KW-0678">Repressor</keyword>
<dbReference type="GO" id="GO:0005829">
    <property type="term" value="C:cytosol"/>
    <property type="evidence" value="ECO:0007669"/>
    <property type="project" value="TreeGrafter"/>
</dbReference>
<dbReference type="SUPFAM" id="SSF46785">
    <property type="entry name" value="Winged helix' DNA-binding domain"/>
    <property type="match status" value="1"/>
</dbReference>
<evidence type="ECO:0000313" key="15">
    <source>
        <dbReference type="Proteomes" id="UP000470771"/>
    </source>
</evidence>
<feature type="binding site" evidence="12">
    <location>
        <position position="106"/>
    </location>
    <ligand>
        <name>Zn(2+)</name>
        <dbReference type="ChEBI" id="CHEBI:29105"/>
    </ligand>
</feature>
<name>A0A6N9NLE5_9FLAO</name>
<feature type="binding site" evidence="12">
    <location>
        <position position="146"/>
    </location>
    <ligand>
        <name>Zn(2+)</name>
        <dbReference type="ChEBI" id="CHEBI:29105"/>
    </ligand>
</feature>
<dbReference type="GO" id="GO:0003700">
    <property type="term" value="F:DNA-binding transcription factor activity"/>
    <property type="evidence" value="ECO:0007669"/>
    <property type="project" value="InterPro"/>
</dbReference>
<reference evidence="14 15" key="1">
    <citation type="submission" date="2019-12" db="EMBL/GenBank/DDBJ databases">
        <authorList>
            <person name="Zhao J."/>
        </authorList>
    </citation>
    <scope>NUCLEOTIDE SEQUENCE [LARGE SCALE GENOMIC DNA]</scope>
    <source>
        <strain evidence="14 15">S-15</strain>
    </source>
</reference>
<dbReference type="GO" id="GO:1900376">
    <property type="term" value="P:regulation of secondary metabolite biosynthetic process"/>
    <property type="evidence" value="ECO:0007669"/>
    <property type="project" value="TreeGrafter"/>
</dbReference>
<dbReference type="Pfam" id="PF01475">
    <property type="entry name" value="FUR"/>
    <property type="match status" value="1"/>
</dbReference>
<keyword evidence="9" id="KW-0805">Transcription regulation</keyword>
<dbReference type="AlphaFoldDB" id="A0A6N9NLE5"/>
<proteinExistence type="inferred from homology"/>
<dbReference type="GO" id="GO:0000976">
    <property type="term" value="F:transcription cis-regulatory region binding"/>
    <property type="evidence" value="ECO:0007669"/>
    <property type="project" value="TreeGrafter"/>
</dbReference>
<dbReference type="Gene3D" id="1.10.10.10">
    <property type="entry name" value="Winged helix-like DNA-binding domain superfamily/Winged helix DNA-binding domain"/>
    <property type="match status" value="1"/>
</dbReference>
<dbReference type="GO" id="GO:0008270">
    <property type="term" value="F:zinc ion binding"/>
    <property type="evidence" value="ECO:0007669"/>
    <property type="project" value="TreeGrafter"/>
</dbReference>
<evidence type="ECO:0000256" key="9">
    <source>
        <dbReference type="ARBA" id="ARBA00023015"/>
    </source>
</evidence>
<feature type="binding site" evidence="12">
    <location>
        <position position="103"/>
    </location>
    <ligand>
        <name>Zn(2+)</name>
        <dbReference type="ChEBI" id="CHEBI:29105"/>
    </ligand>
</feature>
<feature type="binding site" evidence="12">
    <location>
        <position position="143"/>
    </location>
    <ligand>
        <name>Zn(2+)</name>
        <dbReference type="ChEBI" id="CHEBI:29105"/>
    </ligand>
</feature>
<keyword evidence="15" id="KW-1185">Reference proteome</keyword>
<evidence type="ECO:0000256" key="1">
    <source>
        <dbReference type="ARBA" id="ARBA00004496"/>
    </source>
</evidence>
<sequence>MATEETIEKVNQIFAAYLEKNGHRKTPERFAILNEIYNQKGHFDIESLYISMKNKKYRVSRATLYNTIELLLACNLVRKHQFGNNIAQFERSYEFKQHDHLVCTRCNKVIEFCDPRIQNIKSTVGEILDFKILHHSLNLYGICSSCSALEDANAQKQD</sequence>
<feature type="binding site" evidence="13">
    <location>
        <position position="99"/>
    </location>
    <ligand>
        <name>Fe cation</name>
        <dbReference type="ChEBI" id="CHEBI:24875"/>
    </ligand>
</feature>
<dbReference type="Proteomes" id="UP000470771">
    <property type="component" value="Unassembled WGS sequence"/>
</dbReference>
<keyword evidence="10" id="KW-0238">DNA-binding</keyword>
<comment type="similarity">
    <text evidence="2">Belongs to the Fur family.</text>
</comment>
<dbReference type="CDD" id="cd07153">
    <property type="entry name" value="Fur_like"/>
    <property type="match status" value="1"/>
</dbReference>
<dbReference type="RefSeq" id="WP_160633005.1">
    <property type="nucleotide sequence ID" value="NZ_WWNE01000006.1"/>
</dbReference>
<evidence type="ECO:0000256" key="3">
    <source>
        <dbReference type="ARBA" id="ARBA00011738"/>
    </source>
</evidence>
<dbReference type="PANTHER" id="PTHR33202">
    <property type="entry name" value="ZINC UPTAKE REGULATION PROTEIN"/>
    <property type="match status" value="1"/>
</dbReference>
<dbReference type="InterPro" id="IPR043135">
    <property type="entry name" value="Fur_C"/>
</dbReference>
<dbReference type="GO" id="GO:0045892">
    <property type="term" value="P:negative regulation of DNA-templated transcription"/>
    <property type="evidence" value="ECO:0007669"/>
    <property type="project" value="TreeGrafter"/>
</dbReference>
<evidence type="ECO:0000313" key="14">
    <source>
        <dbReference type="EMBL" id="NBG66060.1"/>
    </source>
</evidence>
<evidence type="ECO:0000256" key="5">
    <source>
        <dbReference type="ARBA" id="ARBA00022490"/>
    </source>
</evidence>
<feature type="binding site" evidence="13">
    <location>
        <position position="135"/>
    </location>
    <ligand>
        <name>Fe cation</name>
        <dbReference type="ChEBI" id="CHEBI:24875"/>
    </ligand>
</feature>
<evidence type="ECO:0000256" key="12">
    <source>
        <dbReference type="PIRSR" id="PIRSR602481-1"/>
    </source>
</evidence>
<comment type="subcellular location">
    <subcellularLocation>
        <location evidence="1">Cytoplasm</location>
    </subcellularLocation>
</comment>
<keyword evidence="11" id="KW-0804">Transcription</keyword>
<dbReference type="PANTHER" id="PTHR33202:SF2">
    <property type="entry name" value="FERRIC UPTAKE REGULATION PROTEIN"/>
    <property type="match status" value="1"/>
</dbReference>
<evidence type="ECO:0000256" key="7">
    <source>
        <dbReference type="ARBA" id="ARBA00022723"/>
    </source>
</evidence>
<evidence type="ECO:0000256" key="13">
    <source>
        <dbReference type="PIRSR" id="PIRSR602481-2"/>
    </source>
</evidence>
<organism evidence="14 15">
    <name type="scientific">Acidiluteibacter ferrifornacis</name>
    <dbReference type="NCBI Taxonomy" id="2692424"/>
    <lineage>
        <taxon>Bacteria</taxon>
        <taxon>Pseudomonadati</taxon>
        <taxon>Bacteroidota</taxon>
        <taxon>Flavobacteriia</taxon>
        <taxon>Flavobacteriales</taxon>
        <taxon>Cryomorphaceae</taxon>
        <taxon>Acidiluteibacter</taxon>
    </lineage>
</organism>
<dbReference type="InterPro" id="IPR002481">
    <property type="entry name" value="FUR"/>
</dbReference>
<comment type="cofactor">
    <cofactor evidence="12">
        <name>Zn(2+)</name>
        <dbReference type="ChEBI" id="CHEBI:29105"/>
    </cofactor>
    <text evidence="12">Binds 1 zinc ion per subunit.</text>
</comment>